<keyword evidence="3" id="KW-0255">Endonuclease</keyword>
<proteinExistence type="predicted"/>
<feature type="signal peptide" evidence="1">
    <location>
        <begin position="1"/>
        <end position="19"/>
    </location>
</feature>
<reference evidence="3" key="1">
    <citation type="submission" date="2020-03" db="EMBL/GenBank/DDBJ databases">
        <title>Site-based positive gene gene selection in Geosmithia morbida across the United States reveals a broad range of putative effectors and factors for local host and environmental adapation.</title>
        <authorList>
            <person name="Onufrak A."/>
            <person name="Murdoch R.W."/>
            <person name="Gazis R."/>
            <person name="Huff M."/>
            <person name="Staton M."/>
            <person name="Klingeman W."/>
            <person name="Hadziabdic D."/>
        </authorList>
    </citation>
    <scope>NUCLEOTIDE SEQUENCE</scope>
    <source>
        <strain evidence="3">1262</strain>
    </source>
</reference>
<keyword evidence="3" id="KW-0540">Nuclease</keyword>
<dbReference type="Proteomes" id="UP000749293">
    <property type="component" value="Unassembled WGS sequence"/>
</dbReference>
<sequence length="286" mass="31877">MVSLFSFLLASSLVVAAQALDLRLITHNVRQQTADLGEGEKDWTERVGPMVAQLSHEVAGNPDTLMCFQEAKHGQVEDLKSGLGNGWEYYGQGREGGEAGEYSVIFYRPSAFEILNSTTYWLSETPEEVSKGWDAAFERIVTVVRFRNKASAKEFVHMCTHFDHKGTEARQKSAQLILGFASDWSDGDGTPVFIGGDLNVDPENEAYATLTSELSDTFDQVSGDRHYGYNNTFTGFKTGQEGQRIDYIFSKNSQGIKFVSFAILHTYYNDFFTSDHRPVVVDAIVS</sequence>
<dbReference type="GO" id="GO:0000175">
    <property type="term" value="F:3'-5'-RNA exonuclease activity"/>
    <property type="evidence" value="ECO:0007669"/>
    <property type="project" value="TreeGrafter"/>
</dbReference>
<dbReference type="GeneID" id="55973963"/>
<dbReference type="InterPro" id="IPR050410">
    <property type="entry name" value="CCR4/nocturin_mRNA_transcr"/>
</dbReference>
<protein>
    <submittedName>
        <fullName evidence="3">Endonuclease/Exonuclease/phosphatase family</fullName>
    </submittedName>
</protein>
<dbReference type="CDD" id="cd09083">
    <property type="entry name" value="EEP-1"/>
    <property type="match status" value="1"/>
</dbReference>
<keyword evidence="4" id="KW-1185">Reference proteome</keyword>
<feature type="domain" description="Endonuclease/exonuclease/phosphatase" evidence="2">
    <location>
        <begin position="26"/>
        <end position="276"/>
    </location>
</feature>
<dbReference type="Pfam" id="PF03372">
    <property type="entry name" value="Exo_endo_phos"/>
    <property type="match status" value="1"/>
</dbReference>
<comment type="caution">
    <text evidence="3">The sequence shown here is derived from an EMBL/GenBank/DDBJ whole genome shotgun (WGS) entry which is preliminary data.</text>
</comment>
<dbReference type="GO" id="GO:0004519">
    <property type="term" value="F:endonuclease activity"/>
    <property type="evidence" value="ECO:0007669"/>
    <property type="project" value="UniProtKB-KW"/>
</dbReference>
<evidence type="ECO:0000256" key="1">
    <source>
        <dbReference type="SAM" id="SignalP"/>
    </source>
</evidence>
<dbReference type="EMBL" id="JAANYQ010000010">
    <property type="protein sequence ID" value="KAF4122147.1"/>
    <property type="molecule type" value="Genomic_DNA"/>
</dbReference>
<dbReference type="InterPro" id="IPR005135">
    <property type="entry name" value="Endo/exonuclease/phosphatase"/>
</dbReference>
<organism evidence="3 4">
    <name type="scientific">Geosmithia morbida</name>
    <dbReference type="NCBI Taxonomy" id="1094350"/>
    <lineage>
        <taxon>Eukaryota</taxon>
        <taxon>Fungi</taxon>
        <taxon>Dikarya</taxon>
        <taxon>Ascomycota</taxon>
        <taxon>Pezizomycotina</taxon>
        <taxon>Sordariomycetes</taxon>
        <taxon>Hypocreomycetidae</taxon>
        <taxon>Hypocreales</taxon>
        <taxon>Bionectriaceae</taxon>
        <taxon>Geosmithia</taxon>
    </lineage>
</organism>
<dbReference type="Gene3D" id="3.60.10.10">
    <property type="entry name" value="Endonuclease/exonuclease/phosphatase"/>
    <property type="match status" value="1"/>
</dbReference>
<evidence type="ECO:0000259" key="2">
    <source>
        <dbReference type="Pfam" id="PF03372"/>
    </source>
</evidence>
<dbReference type="PANTHER" id="PTHR12121">
    <property type="entry name" value="CARBON CATABOLITE REPRESSOR PROTEIN 4"/>
    <property type="match status" value="1"/>
</dbReference>
<feature type="chain" id="PRO_5040463325" evidence="1">
    <location>
        <begin position="20"/>
        <end position="286"/>
    </location>
</feature>
<dbReference type="SUPFAM" id="SSF56219">
    <property type="entry name" value="DNase I-like"/>
    <property type="match status" value="1"/>
</dbReference>
<name>A0A9P5D0Y6_9HYPO</name>
<dbReference type="OrthoDB" id="276515at2759"/>
<accession>A0A9P5D0Y6</accession>
<dbReference type="AlphaFoldDB" id="A0A9P5D0Y6"/>
<gene>
    <name evidence="3" type="ORF">GMORB2_7740</name>
</gene>
<evidence type="ECO:0000313" key="4">
    <source>
        <dbReference type="Proteomes" id="UP000749293"/>
    </source>
</evidence>
<keyword evidence="1" id="KW-0732">Signal</keyword>
<keyword evidence="3" id="KW-0378">Hydrolase</keyword>
<dbReference type="PANTHER" id="PTHR12121:SF36">
    <property type="entry name" value="ENDONUCLEASE_EXONUCLEASE_PHOSPHATASE DOMAIN-CONTAINING PROTEIN"/>
    <property type="match status" value="1"/>
</dbReference>
<dbReference type="RefSeq" id="XP_035320799.1">
    <property type="nucleotide sequence ID" value="XM_035469705.1"/>
</dbReference>
<evidence type="ECO:0000313" key="3">
    <source>
        <dbReference type="EMBL" id="KAF4122147.1"/>
    </source>
</evidence>
<dbReference type="InterPro" id="IPR036691">
    <property type="entry name" value="Endo/exonu/phosph_ase_sf"/>
</dbReference>